<dbReference type="InterPro" id="IPR011006">
    <property type="entry name" value="CheY-like_superfamily"/>
</dbReference>
<dbReference type="CDD" id="cd00082">
    <property type="entry name" value="HisKA"/>
    <property type="match status" value="1"/>
</dbReference>
<dbReference type="Pfam" id="PF02518">
    <property type="entry name" value="HATPase_c"/>
    <property type="match status" value="1"/>
</dbReference>
<dbReference type="InterPro" id="IPR003594">
    <property type="entry name" value="HATPase_dom"/>
</dbReference>
<dbReference type="RefSeq" id="WP_379902397.1">
    <property type="nucleotide sequence ID" value="NZ_JBHRTR010000028.1"/>
</dbReference>
<gene>
    <name evidence="9" type="ORF">ACFOGJ_16640</name>
</gene>
<dbReference type="Gene3D" id="1.10.287.130">
    <property type="match status" value="1"/>
</dbReference>
<evidence type="ECO:0000256" key="5">
    <source>
        <dbReference type="ARBA" id="ARBA00022777"/>
    </source>
</evidence>
<evidence type="ECO:0000256" key="6">
    <source>
        <dbReference type="PROSITE-ProRule" id="PRU00169"/>
    </source>
</evidence>
<keyword evidence="10" id="KW-1185">Reference proteome</keyword>
<dbReference type="InterPro" id="IPR003661">
    <property type="entry name" value="HisK_dim/P_dom"/>
</dbReference>
<dbReference type="PROSITE" id="PS50110">
    <property type="entry name" value="RESPONSE_REGULATORY"/>
    <property type="match status" value="1"/>
</dbReference>
<proteinExistence type="predicted"/>
<organism evidence="9 10">
    <name type="scientific">Marinibaculum pumilum</name>
    <dbReference type="NCBI Taxonomy" id="1766165"/>
    <lineage>
        <taxon>Bacteria</taxon>
        <taxon>Pseudomonadati</taxon>
        <taxon>Pseudomonadota</taxon>
        <taxon>Alphaproteobacteria</taxon>
        <taxon>Rhodospirillales</taxon>
        <taxon>Rhodospirillaceae</taxon>
        <taxon>Marinibaculum</taxon>
    </lineage>
</organism>
<evidence type="ECO:0000256" key="4">
    <source>
        <dbReference type="ARBA" id="ARBA00022679"/>
    </source>
</evidence>
<feature type="domain" description="Response regulatory" evidence="8">
    <location>
        <begin position="17"/>
        <end position="172"/>
    </location>
</feature>
<dbReference type="InterPro" id="IPR036890">
    <property type="entry name" value="HATPase_C_sf"/>
</dbReference>
<dbReference type="Pfam" id="PF00512">
    <property type="entry name" value="HisKA"/>
    <property type="match status" value="1"/>
</dbReference>
<evidence type="ECO:0000256" key="1">
    <source>
        <dbReference type="ARBA" id="ARBA00000085"/>
    </source>
</evidence>
<dbReference type="PROSITE" id="PS50109">
    <property type="entry name" value="HIS_KIN"/>
    <property type="match status" value="1"/>
</dbReference>
<comment type="caution">
    <text evidence="9">The sequence shown here is derived from an EMBL/GenBank/DDBJ whole genome shotgun (WGS) entry which is preliminary data.</text>
</comment>
<dbReference type="SMART" id="SM00387">
    <property type="entry name" value="HATPase_c"/>
    <property type="match status" value="1"/>
</dbReference>
<dbReference type="EMBL" id="JBHRTR010000028">
    <property type="protein sequence ID" value="MFC3228875.1"/>
    <property type="molecule type" value="Genomic_DNA"/>
</dbReference>
<dbReference type="Proteomes" id="UP001595528">
    <property type="component" value="Unassembled WGS sequence"/>
</dbReference>
<keyword evidence="4" id="KW-0808">Transferase</keyword>
<dbReference type="GO" id="GO:0005524">
    <property type="term" value="F:ATP binding"/>
    <property type="evidence" value="ECO:0007669"/>
    <property type="project" value="UniProtKB-KW"/>
</dbReference>
<keyword evidence="5" id="KW-0418">Kinase</keyword>
<dbReference type="EC" id="2.7.13.3" evidence="2"/>
<dbReference type="PANTHER" id="PTHR43047:SF72">
    <property type="entry name" value="OSMOSENSING HISTIDINE PROTEIN KINASE SLN1"/>
    <property type="match status" value="1"/>
</dbReference>
<evidence type="ECO:0000256" key="2">
    <source>
        <dbReference type="ARBA" id="ARBA00012438"/>
    </source>
</evidence>
<evidence type="ECO:0000313" key="10">
    <source>
        <dbReference type="Proteomes" id="UP001595528"/>
    </source>
</evidence>
<dbReference type="CDD" id="cd16922">
    <property type="entry name" value="HATPase_EvgS-ArcB-TorS-like"/>
    <property type="match status" value="1"/>
</dbReference>
<dbReference type="SMART" id="SM00388">
    <property type="entry name" value="HisKA"/>
    <property type="match status" value="1"/>
</dbReference>
<name>A0ABV7L2P5_9PROT</name>
<sequence>MLTVPAPTGNLDEARARILAVDDNAGILENFRQILAERPGSRGDLDALEAMLFQTDANAEAERPEPEPPPRFDIDTVRDGELACRRAGSALQQDRRYAVAFVDMRMPGGWDGLTTIEELWRIDPEIEVVICTAYSDFGLQEITARLGHTDRFLLLRKPFEMIEVQQLAAALARKWQLRREARERLDTLELQVELRTRHLDRALQDLAASNAQLTEALDAAAAASQAKSRFFTGLSHELRTPLNAVIGYAEMLEQEMLGPLGSPRYRDYAGTIADSGRHLLGLINDILDLSRLDAGQLPLQDEVLELSEVASECARIIAPLAEKGGVALEVEAEPDLPRLRADPQRLRQILLNILSNAAKFTPEGGRVRLSAQLRDGGIVIQVADTGIGMKPGEMAKALEQFGQIDSPLGRRHAGTGLGLPLTRGLVELHGGTFTLDSTPGQGTTVTTWFPPERSVRPPPAA</sequence>
<keyword evidence="9" id="KW-0067">ATP-binding</keyword>
<evidence type="ECO:0000256" key="3">
    <source>
        <dbReference type="ARBA" id="ARBA00022553"/>
    </source>
</evidence>
<feature type="modified residue" description="4-aspartylphosphate" evidence="6">
    <location>
        <position position="103"/>
    </location>
</feature>
<dbReference type="SUPFAM" id="SSF55874">
    <property type="entry name" value="ATPase domain of HSP90 chaperone/DNA topoisomerase II/histidine kinase"/>
    <property type="match status" value="1"/>
</dbReference>
<dbReference type="InterPro" id="IPR036097">
    <property type="entry name" value="HisK_dim/P_sf"/>
</dbReference>
<reference evidence="10" key="1">
    <citation type="journal article" date="2019" name="Int. J. Syst. Evol. Microbiol.">
        <title>The Global Catalogue of Microorganisms (GCM) 10K type strain sequencing project: providing services to taxonomists for standard genome sequencing and annotation.</title>
        <authorList>
            <consortium name="The Broad Institute Genomics Platform"/>
            <consortium name="The Broad Institute Genome Sequencing Center for Infectious Disease"/>
            <person name="Wu L."/>
            <person name="Ma J."/>
        </authorList>
    </citation>
    <scope>NUCLEOTIDE SEQUENCE [LARGE SCALE GENOMIC DNA]</scope>
    <source>
        <strain evidence="10">KCTC 42964</strain>
    </source>
</reference>
<dbReference type="InterPro" id="IPR001789">
    <property type="entry name" value="Sig_transdc_resp-reg_receiver"/>
</dbReference>
<dbReference type="PANTHER" id="PTHR43047">
    <property type="entry name" value="TWO-COMPONENT HISTIDINE PROTEIN KINASE"/>
    <property type="match status" value="1"/>
</dbReference>
<feature type="domain" description="Histidine kinase" evidence="7">
    <location>
        <begin position="233"/>
        <end position="453"/>
    </location>
</feature>
<dbReference type="SUPFAM" id="SSF47384">
    <property type="entry name" value="Homodimeric domain of signal transducing histidine kinase"/>
    <property type="match status" value="1"/>
</dbReference>
<comment type="catalytic activity">
    <reaction evidence="1">
        <text>ATP + protein L-histidine = ADP + protein N-phospho-L-histidine.</text>
        <dbReference type="EC" id="2.7.13.3"/>
    </reaction>
</comment>
<dbReference type="Gene3D" id="3.30.565.10">
    <property type="entry name" value="Histidine kinase-like ATPase, C-terminal domain"/>
    <property type="match status" value="1"/>
</dbReference>
<dbReference type="InterPro" id="IPR004358">
    <property type="entry name" value="Sig_transdc_His_kin-like_C"/>
</dbReference>
<dbReference type="PRINTS" id="PR00344">
    <property type="entry name" value="BCTRLSENSOR"/>
</dbReference>
<keyword evidence="3 6" id="KW-0597">Phosphoprotein</keyword>
<evidence type="ECO:0000259" key="8">
    <source>
        <dbReference type="PROSITE" id="PS50110"/>
    </source>
</evidence>
<evidence type="ECO:0000259" key="7">
    <source>
        <dbReference type="PROSITE" id="PS50109"/>
    </source>
</evidence>
<dbReference type="Gene3D" id="3.40.50.2300">
    <property type="match status" value="1"/>
</dbReference>
<accession>A0ABV7L2P5</accession>
<keyword evidence="9" id="KW-0547">Nucleotide-binding</keyword>
<evidence type="ECO:0000313" key="9">
    <source>
        <dbReference type="EMBL" id="MFC3228875.1"/>
    </source>
</evidence>
<protein>
    <recommendedName>
        <fullName evidence="2">histidine kinase</fullName>
        <ecNumber evidence="2">2.7.13.3</ecNumber>
    </recommendedName>
</protein>
<dbReference type="SUPFAM" id="SSF52172">
    <property type="entry name" value="CheY-like"/>
    <property type="match status" value="1"/>
</dbReference>
<dbReference type="InterPro" id="IPR005467">
    <property type="entry name" value="His_kinase_dom"/>
</dbReference>